<evidence type="ECO:0000313" key="3">
    <source>
        <dbReference type="EMBL" id="CAF0974545.1"/>
    </source>
</evidence>
<dbReference type="Proteomes" id="UP000663874">
    <property type="component" value="Unassembled WGS sequence"/>
</dbReference>
<accession>A0A819SE18</accession>
<gene>
    <name evidence="8" type="ORF">FNK824_LOCUS29349</name>
    <name evidence="9" type="ORF">JBS370_LOCUS32202</name>
    <name evidence="6" type="ORF">JXQ802_LOCUS20702</name>
    <name evidence="7" type="ORF">OTI717_LOCUS27197</name>
    <name evidence="4" type="ORF">PYM288_LOCUS15549</name>
    <name evidence="2" type="ORF">RFH988_LOCUS11239</name>
    <name evidence="5" type="ORF">SEV965_LOCUS12884</name>
    <name evidence="3" type="ORF">ZHD862_LOCUS11177</name>
</gene>
<dbReference type="Proteomes" id="UP000663864">
    <property type="component" value="Unassembled WGS sequence"/>
</dbReference>
<evidence type="ECO:0000313" key="10">
    <source>
        <dbReference type="Proteomes" id="UP000663870"/>
    </source>
</evidence>
<evidence type="ECO:0000313" key="11">
    <source>
        <dbReference type="Proteomes" id="UP000663874"/>
    </source>
</evidence>
<dbReference type="EMBL" id="CAJNOO010000440">
    <property type="protein sequence ID" value="CAF0943794.1"/>
    <property type="molecule type" value="Genomic_DNA"/>
</dbReference>
<dbReference type="InterPro" id="IPR012292">
    <property type="entry name" value="Globin/Proto"/>
</dbReference>
<feature type="domain" description="Globin-sensor" evidence="1">
    <location>
        <begin position="15"/>
        <end position="191"/>
    </location>
</feature>
<dbReference type="PANTHER" id="PTHR42071">
    <property type="entry name" value="PROTOGLOBIN DOMAIN-CONTAINING PROTEIN"/>
    <property type="match status" value="1"/>
</dbReference>
<dbReference type="InterPro" id="IPR044398">
    <property type="entry name" value="Globin-sensor_dom"/>
</dbReference>
<dbReference type="Pfam" id="PF11563">
    <property type="entry name" value="Protoglobin"/>
    <property type="match status" value="1"/>
</dbReference>
<dbReference type="EMBL" id="CAJOBE010008501">
    <property type="protein sequence ID" value="CAF4062728.1"/>
    <property type="molecule type" value="Genomic_DNA"/>
</dbReference>
<dbReference type="Proteomes" id="UP000663836">
    <property type="component" value="Unassembled WGS sequence"/>
</dbReference>
<evidence type="ECO:0000313" key="6">
    <source>
        <dbReference type="EMBL" id="CAF1130982.1"/>
    </source>
</evidence>
<dbReference type="PANTHER" id="PTHR42071:SF1">
    <property type="entry name" value="GLOBIN-SENSOR DOMAIN-CONTAINING PROTEIN"/>
    <property type="match status" value="1"/>
</dbReference>
<comment type="caution">
    <text evidence="8">The sequence shown here is derived from an EMBL/GenBank/DDBJ whole genome shotgun (WGS) entry which is preliminary data.</text>
</comment>
<dbReference type="EMBL" id="CAJNOH010000375">
    <property type="protein sequence ID" value="CAF1019640.1"/>
    <property type="molecule type" value="Genomic_DNA"/>
</dbReference>
<sequence>MTEHIDKTRLNNDLNYRFNYISKFIDFNQDDIKILNTLAPIIFPLLPTIVETVYKKLYTYDITKDYFLIHHDGFEQFSPNKDHGITLDSVQVDYRKDMLSIFLTHVFTQTDWNDTFLQYLSRVGEIHTNKGGSASINVDYIHINALLCTLENIFIDTIWNIENMELKKKRETLKTLNKFFWIQNDFFTMQYGISLKDKQISIVPKINFSNCFFR</sequence>
<keyword evidence="10" id="KW-1185">Reference proteome</keyword>
<evidence type="ECO:0000259" key="1">
    <source>
        <dbReference type="Pfam" id="PF11563"/>
    </source>
</evidence>
<dbReference type="GO" id="GO:0019825">
    <property type="term" value="F:oxygen binding"/>
    <property type="evidence" value="ECO:0007669"/>
    <property type="project" value="InterPro"/>
</dbReference>
<dbReference type="EMBL" id="CAJNOT010000416">
    <property type="protein sequence ID" value="CAF0974545.1"/>
    <property type="molecule type" value="Genomic_DNA"/>
</dbReference>
<dbReference type="Proteomes" id="UP000663882">
    <property type="component" value="Unassembled WGS sequence"/>
</dbReference>
<evidence type="ECO:0000313" key="2">
    <source>
        <dbReference type="EMBL" id="CAF0943794.1"/>
    </source>
</evidence>
<evidence type="ECO:0000313" key="4">
    <source>
        <dbReference type="EMBL" id="CAF1019640.1"/>
    </source>
</evidence>
<evidence type="ECO:0000313" key="5">
    <source>
        <dbReference type="EMBL" id="CAF1042148.1"/>
    </source>
</evidence>
<dbReference type="EMBL" id="CAJNOL010000595">
    <property type="protein sequence ID" value="CAF1130982.1"/>
    <property type="molecule type" value="Genomic_DNA"/>
</dbReference>
<dbReference type="EMBL" id="CAJNOU010000595">
    <property type="protein sequence ID" value="CAF1042148.1"/>
    <property type="molecule type" value="Genomic_DNA"/>
</dbReference>
<evidence type="ECO:0000313" key="7">
    <source>
        <dbReference type="EMBL" id="CAF3966504.1"/>
    </source>
</evidence>
<dbReference type="EMBL" id="CAJOBD010008372">
    <property type="protein sequence ID" value="CAF4111143.1"/>
    <property type="molecule type" value="Genomic_DNA"/>
</dbReference>
<protein>
    <recommendedName>
        <fullName evidence="1">Globin-sensor domain-containing protein</fullName>
    </recommendedName>
</protein>
<name>A0A819SE18_9BILA</name>
<organism evidence="8 11">
    <name type="scientific">Rotaria sordida</name>
    <dbReference type="NCBI Taxonomy" id="392033"/>
    <lineage>
        <taxon>Eukaryota</taxon>
        <taxon>Metazoa</taxon>
        <taxon>Spiralia</taxon>
        <taxon>Gnathifera</taxon>
        <taxon>Rotifera</taxon>
        <taxon>Eurotatoria</taxon>
        <taxon>Bdelloidea</taxon>
        <taxon>Philodinida</taxon>
        <taxon>Philodinidae</taxon>
        <taxon>Rotaria</taxon>
    </lineage>
</organism>
<reference evidence="8" key="1">
    <citation type="submission" date="2021-02" db="EMBL/GenBank/DDBJ databases">
        <authorList>
            <person name="Nowell W R."/>
        </authorList>
    </citation>
    <scope>NUCLEOTIDE SEQUENCE</scope>
</reference>
<proteinExistence type="predicted"/>
<dbReference type="Proteomes" id="UP000663854">
    <property type="component" value="Unassembled WGS sequence"/>
</dbReference>
<dbReference type="Proteomes" id="UP000663870">
    <property type="component" value="Unassembled WGS sequence"/>
</dbReference>
<dbReference type="Proteomes" id="UP000663823">
    <property type="component" value="Unassembled WGS sequence"/>
</dbReference>
<dbReference type="EMBL" id="CAJOAX010005977">
    <property type="protein sequence ID" value="CAF3966504.1"/>
    <property type="molecule type" value="Genomic_DNA"/>
</dbReference>
<dbReference type="Proteomes" id="UP000663889">
    <property type="component" value="Unassembled WGS sequence"/>
</dbReference>
<dbReference type="AlphaFoldDB" id="A0A819SE18"/>
<evidence type="ECO:0000313" key="9">
    <source>
        <dbReference type="EMBL" id="CAF4111143.1"/>
    </source>
</evidence>
<dbReference type="Gene3D" id="1.10.490.10">
    <property type="entry name" value="Globins"/>
    <property type="match status" value="1"/>
</dbReference>
<dbReference type="OrthoDB" id="10027058at2759"/>
<evidence type="ECO:0000313" key="8">
    <source>
        <dbReference type="EMBL" id="CAF4062728.1"/>
    </source>
</evidence>
<dbReference type="GO" id="GO:0020037">
    <property type="term" value="F:heme binding"/>
    <property type="evidence" value="ECO:0007669"/>
    <property type="project" value="InterPro"/>
</dbReference>